<comment type="caution">
    <text evidence="1">The sequence shown here is derived from an EMBL/GenBank/DDBJ whole genome shotgun (WGS) entry which is preliminary data.</text>
</comment>
<dbReference type="EMBL" id="JACEIK010001313">
    <property type="protein sequence ID" value="MCD7468279.1"/>
    <property type="molecule type" value="Genomic_DNA"/>
</dbReference>
<sequence>MPDYAYPHSRIFALDSQRVTEPPEGNTSGVPLVEIMVVWCCGLMLSQSWFYVLIESLGLVDTQCTRVFLAEGLSPMVDRPTGLRMMSSVVSNQDMIREWSDMPEPSWDCVGSPRWIELAN</sequence>
<evidence type="ECO:0000313" key="2">
    <source>
        <dbReference type="Proteomes" id="UP000823775"/>
    </source>
</evidence>
<organism evidence="1 2">
    <name type="scientific">Datura stramonium</name>
    <name type="common">Jimsonweed</name>
    <name type="synonym">Common thornapple</name>
    <dbReference type="NCBI Taxonomy" id="4076"/>
    <lineage>
        <taxon>Eukaryota</taxon>
        <taxon>Viridiplantae</taxon>
        <taxon>Streptophyta</taxon>
        <taxon>Embryophyta</taxon>
        <taxon>Tracheophyta</taxon>
        <taxon>Spermatophyta</taxon>
        <taxon>Magnoliopsida</taxon>
        <taxon>eudicotyledons</taxon>
        <taxon>Gunneridae</taxon>
        <taxon>Pentapetalae</taxon>
        <taxon>asterids</taxon>
        <taxon>lamiids</taxon>
        <taxon>Solanales</taxon>
        <taxon>Solanaceae</taxon>
        <taxon>Solanoideae</taxon>
        <taxon>Datureae</taxon>
        <taxon>Datura</taxon>
    </lineage>
</organism>
<evidence type="ECO:0000313" key="1">
    <source>
        <dbReference type="EMBL" id="MCD7468279.1"/>
    </source>
</evidence>
<protein>
    <submittedName>
        <fullName evidence="1">Uncharacterized protein</fullName>
    </submittedName>
</protein>
<gene>
    <name evidence="1" type="ORF">HAX54_006300</name>
</gene>
<proteinExistence type="predicted"/>
<dbReference type="Proteomes" id="UP000823775">
    <property type="component" value="Unassembled WGS sequence"/>
</dbReference>
<keyword evidence="2" id="KW-1185">Reference proteome</keyword>
<accession>A0ABS8TCH1</accession>
<name>A0ABS8TCH1_DATST</name>
<reference evidence="1 2" key="1">
    <citation type="journal article" date="2021" name="BMC Genomics">
        <title>Datura genome reveals duplications of psychoactive alkaloid biosynthetic genes and high mutation rate following tissue culture.</title>
        <authorList>
            <person name="Rajewski A."/>
            <person name="Carter-House D."/>
            <person name="Stajich J."/>
            <person name="Litt A."/>
        </authorList>
    </citation>
    <scope>NUCLEOTIDE SEQUENCE [LARGE SCALE GENOMIC DNA]</scope>
    <source>
        <strain evidence="1">AR-01</strain>
    </source>
</reference>